<dbReference type="RefSeq" id="WP_189470938.1">
    <property type="nucleotide sequence ID" value="NZ_BMXS01000018.1"/>
</dbReference>
<dbReference type="EMBL" id="BMXS01000018">
    <property type="protein sequence ID" value="GGY01629.1"/>
    <property type="molecule type" value="Genomic_DNA"/>
</dbReference>
<name>A0ABQ2Z3S1_9GAMM</name>
<reference evidence="2" key="1">
    <citation type="journal article" date="2019" name="Int. J. Syst. Evol. Microbiol.">
        <title>The Global Catalogue of Microorganisms (GCM) 10K type strain sequencing project: providing services to taxonomists for standard genome sequencing and annotation.</title>
        <authorList>
            <consortium name="The Broad Institute Genomics Platform"/>
            <consortium name="The Broad Institute Genome Sequencing Center for Infectious Disease"/>
            <person name="Wu L."/>
            <person name="Ma J."/>
        </authorList>
    </citation>
    <scope>NUCLEOTIDE SEQUENCE [LARGE SCALE GENOMIC DNA]</scope>
    <source>
        <strain evidence="2">KCTC 22228</strain>
    </source>
</reference>
<dbReference type="Pfam" id="PF13469">
    <property type="entry name" value="Sulfotransfer_3"/>
    <property type="match status" value="1"/>
</dbReference>
<proteinExistence type="predicted"/>
<dbReference type="PANTHER" id="PTHR36451">
    <property type="entry name" value="PAPS-DEPENDENT SULFOTRANSFERASE STF3"/>
    <property type="match status" value="1"/>
</dbReference>
<evidence type="ECO:0000313" key="1">
    <source>
        <dbReference type="EMBL" id="GGY01629.1"/>
    </source>
</evidence>
<organism evidence="1 2">
    <name type="scientific">Litchfieldella qijiaojingensis</name>
    <dbReference type="NCBI Taxonomy" id="980347"/>
    <lineage>
        <taxon>Bacteria</taxon>
        <taxon>Pseudomonadati</taxon>
        <taxon>Pseudomonadota</taxon>
        <taxon>Gammaproteobacteria</taxon>
        <taxon>Oceanospirillales</taxon>
        <taxon>Halomonadaceae</taxon>
        <taxon>Litchfieldella</taxon>
    </lineage>
</organism>
<dbReference type="Proteomes" id="UP000653056">
    <property type="component" value="Unassembled WGS sequence"/>
</dbReference>
<protein>
    <submittedName>
        <fullName evidence="1">Sulfotransferase family protein</fullName>
    </submittedName>
</protein>
<dbReference type="SUPFAM" id="SSF52540">
    <property type="entry name" value="P-loop containing nucleoside triphosphate hydrolases"/>
    <property type="match status" value="1"/>
</dbReference>
<comment type="caution">
    <text evidence="1">The sequence shown here is derived from an EMBL/GenBank/DDBJ whole genome shotgun (WGS) entry which is preliminary data.</text>
</comment>
<dbReference type="PANTHER" id="PTHR36451:SF1">
    <property type="entry name" value="OMEGA-HYDROXY-BETA-DIHYDROMENAQUINONE-9 SULFOTRANSFERASE STF3"/>
    <property type="match status" value="1"/>
</dbReference>
<dbReference type="InterPro" id="IPR027417">
    <property type="entry name" value="P-loop_NTPase"/>
</dbReference>
<accession>A0ABQ2Z3S1</accession>
<sequence length="389" mass="45401">MSRDQTELRTPHPRLSHPLMGADIGTLLQQFATHRPLPMHVLPFVAMTLASALVRTPFSLCERAWTAARTRHQEMPSPVFIVGHWRSGTTHLYNLLSRDPRFAFVSPLATGLPWDFCLLGRVLRPLLERALPEHRFIDQVKVASDAPQEDEIALASMQTLSFYHGLYFPQRLEWWFDRGVFFDGASVREIRCWRRQIRYFYRKHALMQPGRQLLIKNPVYTARVKELVRLWPDARFIHIHRNPYVVFQSTRHFYRKLLHELALQPYDESHLDELILSRYPRMMQRLIDDVAELPASHAVEIGFDTLEQAPLETLRGIYAALGLGSFTQVQPHVEAYLAELGEYRKNQYLFPPTDNQRVSERWRSFIEHWGYATSPTQARLDPEVGGVVR</sequence>
<dbReference type="InterPro" id="IPR052736">
    <property type="entry name" value="Stf3_sulfotransferase"/>
</dbReference>
<evidence type="ECO:0000313" key="2">
    <source>
        <dbReference type="Proteomes" id="UP000653056"/>
    </source>
</evidence>
<keyword evidence="2" id="KW-1185">Reference proteome</keyword>
<gene>
    <name evidence="1" type="ORF">GCM10007160_31950</name>
</gene>
<dbReference type="Gene3D" id="3.40.50.300">
    <property type="entry name" value="P-loop containing nucleotide triphosphate hydrolases"/>
    <property type="match status" value="1"/>
</dbReference>